<name>A0A7J7Y9K8_PIPKU</name>
<sequence>MAGDLAAAWQPKFPQTLGVPKPSGTQHTPSPLPGCPREGQVCGGGSQEGAQEEVDRVVSQTCFCKSGKEAQKAAGKEKSADNKVQRKEKRGAKGKQAEVADQEPKEDLPVENGETKNEESSTSDEAGEKEAKSD</sequence>
<evidence type="ECO:0000256" key="2">
    <source>
        <dbReference type="ARBA" id="ARBA00007696"/>
    </source>
</evidence>
<evidence type="ECO:0000256" key="4">
    <source>
        <dbReference type="ARBA" id="ARBA00023242"/>
    </source>
</evidence>
<dbReference type="AlphaFoldDB" id="A0A7J7Y9K8"/>
<protein>
    <recommendedName>
        <fullName evidence="8">High mobility group nucleosome binding domain 1</fullName>
    </recommendedName>
</protein>
<dbReference type="GO" id="GO:0005634">
    <property type="term" value="C:nucleus"/>
    <property type="evidence" value="ECO:0007669"/>
    <property type="project" value="UniProtKB-SubCell"/>
</dbReference>
<evidence type="ECO:0000256" key="5">
    <source>
        <dbReference type="SAM" id="MobiDB-lite"/>
    </source>
</evidence>
<reference evidence="6 7" key="1">
    <citation type="journal article" date="2020" name="Nature">
        <title>Six reference-quality genomes reveal evolution of bat adaptations.</title>
        <authorList>
            <person name="Jebb D."/>
            <person name="Huang Z."/>
            <person name="Pippel M."/>
            <person name="Hughes G.M."/>
            <person name="Lavrichenko K."/>
            <person name="Devanna P."/>
            <person name="Winkler S."/>
            <person name="Jermiin L.S."/>
            <person name="Skirmuntt E.C."/>
            <person name="Katzourakis A."/>
            <person name="Burkitt-Gray L."/>
            <person name="Ray D.A."/>
            <person name="Sullivan K.A.M."/>
            <person name="Roscito J.G."/>
            <person name="Kirilenko B.M."/>
            <person name="Davalos L.M."/>
            <person name="Corthals A.P."/>
            <person name="Power M.L."/>
            <person name="Jones G."/>
            <person name="Ransome R.D."/>
            <person name="Dechmann D.K.N."/>
            <person name="Locatelli A.G."/>
            <person name="Puechmaille S.J."/>
            <person name="Fedrigo O."/>
            <person name="Jarvis E.D."/>
            <person name="Hiller M."/>
            <person name="Vernes S.C."/>
            <person name="Myers E.W."/>
            <person name="Teeling E.C."/>
        </authorList>
    </citation>
    <scope>NUCLEOTIDE SEQUENCE [LARGE SCALE GENOMIC DNA]</scope>
    <source>
        <strain evidence="6">MPipKuh1</strain>
        <tissue evidence="6">Flight muscle</tissue>
    </source>
</reference>
<accession>A0A7J7Y9K8</accession>
<dbReference type="Proteomes" id="UP000558488">
    <property type="component" value="Unassembled WGS sequence"/>
</dbReference>
<keyword evidence="4" id="KW-0539">Nucleus</keyword>
<evidence type="ECO:0000256" key="3">
    <source>
        <dbReference type="ARBA" id="ARBA00023125"/>
    </source>
</evidence>
<evidence type="ECO:0000313" key="7">
    <source>
        <dbReference type="Proteomes" id="UP000558488"/>
    </source>
</evidence>
<dbReference type="Pfam" id="PF01101">
    <property type="entry name" value="HMG14_17"/>
    <property type="match status" value="1"/>
</dbReference>
<dbReference type="InterPro" id="IPR000079">
    <property type="entry name" value="HMGN_fam"/>
</dbReference>
<feature type="compositionally biased region" description="Basic and acidic residues" evidence="5">
    <location>
        <begin position="95"/>
        <end position="119"/>
    </location>
</feature>
<feature type="region of interest" description="Disordered" evidence="5">
    <location>
        <begin position="1"/>
        <end position="134"/>
    </location>
</feature>
<proteinExistence type="inferred from homology"/>
<dbReference type="GO" id="GO:0000785">
    <property type="term" value="C:chromatin"/>
    <property type="evidence" value="ECO:0007669"/>
    <property type="project" value="InterPro"/>
</dbReference>
<evidence type="ECO:0000313" key="6">
    <source>
        <dbReference type="EMBL" id="KAF6358326.1"/>
    </source>
</evidence>
<organism evidence="6 7">
    <name type="scientific">Pipistrellus kuhlii</name>
    <name type="common">Kuhl's pipistrelle</name>
    <dbReference type="NCBI Taxonomy" id="59472"/>
    <lineage>
        <taxon>Eukaryota</taxon>
        <taxon>Metazoa</taxon>
        <taxon>Chordata</taxon>
        <taxon>Craniata</taxon>
        <taxon>Vertebrata</taxon>
        <taxon>Euteleostomi</taxon>
        <taxon>Mammalia</taxon>
        <taxon>Eutheria</taxon>
        <taxon>Laurasiatheria</taxon>
        <taxon>Chiroptera</taxon>
        <taxon>Yangochiroptera</taxon>
        <taxon>Vespertilionidae</taxon>
        <taxon>Pipistrellus</taxon>
    </lineage>
</organism>
<comment type="subcellular location">
    <subcellularLocation>
        <location evidence="1">Nucleus</location>
    </subcellularLocation>
</comment>
<evidence type="ECO:0008006" key="8">
    <source>
        <dbReference type="Google" id="ProtNLM"/>
    </source>
</evidence>
<evidence type="ECO:0000256" key="1">
    <source>
        <dbReference type="ARBA" id="ARBA00004123"/>
    </source>
</evidence>
<dbReference type="EMBL" id="JACAGB010000006">
    <property type="protein sequence ID" value="KAF6358326.1"/>
    <property type="molecule type" value="Genomic_DNA"/>
</dbReference>
<feature type="compositionally biased region" description="Basic and acidic residues" evidence="5">
    <location>
        <begin position="66"/>
        <end position="85"/>
    </location>
</feature>
<dbReference type="GO" id="GO:0031492">
    <property type="term" value="F:nucleosomal DNA binding"/>
    <property type="evidence" value="ECO:0007669"/>
    <property type="project" value="InterPro"/>
</dbReference>
<comment type="similarity">
    <text evidence="2">Belongs to the HMGN family.</text>
</comment>
<keyword evidence="3" id="KW-0238">DNA-binding</keyword>
<gene>
    <name evidence="6" type="ORF">mPipKuh1_006250</name>
</gene>
<keyword evidence="7" id="KW-1185">Reference proteome</keyword>
<dbReference type="SMART" id="SM00527">
    <property type="entry name" value="HMG17"/>
    <property type="match status" value="1"/>
</dbReference>
<comment type="caution">
    <text evidence="6">The sequence shown here is derived from an EMBL/GenBank/DDBJ whole genome shotgun (WGS) entry which is preliminary data.</text>
</comment>